<dbReference type="InterPro" id="IPR027417">
    <property type="entry name" value="P-loop_NTPase"/>
</dbReference>
<evidence type="ECO:0000256" key="3">
    <source>
        <dbReference type="ARBA" id="ARBA00022475"/>
    </source>
</evidence>
<dbReference type="AlphaFoldDB" id="A0A136ISH0"/>
<evidence type="ECO:0000313" key="11">
    <source>
        <dbReference type="EMBL" id="KXJ87863.1"/>
    </source>
</evidence>
<evidence type="ECO:0000256" key="2">
    <source>
        <dbReference type="ARBA" id="ARBA00022448"/>
    </source>
</evidence>
<keyword evidence="3" id="KW-1003">Cell membrane</keyword>
<dbReference type="FunCoup" id="A0A136ISH0">
    <property type="interactions" value="34"/>
</dbReference>
<gene>
    <name evidence="11" type="ORF">Micbo1qcDRAFT_167019</name>
</gene>
<keyword evidence="11" id="KW-0378">Hydrolase</keyword>
<proteinExistence type="predicted"/>
<evidence type="ECO:0000256" key="1">
    <source>
        <dbReference type="ARBA" id="ARBA00004651"/>
    </source>
</evidence>
<dbReference type="GO" id="GO:0005524">
    <property type="term" value="F:ATP binding"/>
    <property type="evidence" value="ECO:0007669"/>
    <property type="project" value="UniProtKB-KW"/>
</dbReference>
<dbReference type="Proteomes" id="UP000070501">
    <property type="component" value="Unassembled WGS sequence"/>
</dbReference>
<dbReference type="FunFam" id="3.40.50.300:FF:000299">
    <property type="entry name" value="ABC transporter ATP-binding protein/permease"/>
    <property type="match status" value="1"/>
</dbReference>
<dbReference type="Pfam" id="PF00005">
    <property type="entry name" value="ABC_tran"/>
    <property type="match status" value="1"/>
</dbReference>
<feature type="domain" description="ABC transporter" evidence="9">
    <location>
        <begin position="126"/>
        <end position="319"/>
    </location>
</feature>
<protein>
    <submittedName>
        <fullName evidence="11">p-loop containing nucleoside triphosphate hydrolase protein</fullName>
    </submittedName>
</protein>
<sequence>MFSYERRRFGSAVDGQLRAARIWGNKDAVIQALLDLMVPCTFFTLASLVIHDIMTGKSSPGGFVFLIQYWEYLIWPLKFLSHNYRYLMSDLVDAERLLYLLQTKPSITDKDGADDLGPAVQGRVCFNNVDFFYTARKRQIIHDFSLAVEPGQTVALVGETGAGKSSILKLLLRFYDVTAGSITIDGKDIRDVTLSSLRSALGVVPQDPLLFNASILENLRYARPGATDAEIHAACRAACIHDKILSFADGYDTQVGEQGVKLSGGEVQRLAIARVFLKDPAILILDEATSAVDTNTEASIRAALEELMSGGGSGGRGKR</sequence>
<accession>A0A136ISH0</accession>
<dbReference type="SUPFAM" id="SSF52540">
    <property type="entry name" value="P-loop containing nucleoside triphosphate hydrolases"/>
    <property type="match status" value="1"/>
</dbReference>
<dbReference type="SUPFAM" id="SSF90123">
    <property type="entry name" value="ABC transporter transmembrane region"/>
    <property type="match status" value="1"/>
</dbReference>
<dbReference type="InterPro" id="IPR003593">
    <property type="entry name" value="AAA+_ATPase"/>
</dbReference>
<keyword evidence="4" id="KW-0812">Transmembrane</keyword>
<dbReference type="InterPro" id="IPR036640">
    <property type="entry name" value="ABC1_TM_sf"/>
</dbReference>
<dbReference type="GO" id="GO:0140359">
    <property type="term" value="F:ABC-type transporter activity"/>
    <property type="evidence" value="ECO:0007669"/>
    <property type="project" value="InterPro"/>
</dbReference>
<keyword evidence="8" id="KW-0472">Membrane</keyword>
<dbReference type="PROSITE" id="PS50929">
    <property type="entry name" value="ABC_TM1F"/>
    <property type="match status" value="1"/>
</dbReference>
<dbReference type="InterPro" id="IPR003439">
    <property type="entry name" value="ABC_transporter-like_ATP-bd"/>
</dbReference>
<dbReference type="InParanoid" id="A0A136ISH0"/>
<dbReference type="GO" id="GO:0005886">
    <property type="term" value="C:plasma membrane"/>
    <property type="evidence" value="ECO:0007669"/>
    <property type="project" value="UniProtKB-SubCell"/>
</dbReference>
<feature type="non-terminal residue" evidence="11">
    <location>
        <position position="319"/>
    </location>
</feature>
<dbReference type="Gene3D" id="1.20.1560.10">
    <property type="entry name" value="ABC transporter type 1, transmembrane domain"/>
    <property type="match status" value="1"/>
</dbReference>
<dbReference type="SMART" id="SM00382">
    <property type="entry name" value="AAA"/>
    <property type="match status" value="1"/>
</dbReference>
<dbReference type="STRING" id="196109.A0A136ISH0"/>
<keyword evidence="12" id="KW-1185">Reference proteome</keyword>
<evidence type="ECO:0000256" key="5">
    <source>
        <dbReference type="ARBA" id="ARBA00022741"/>
    </source>
</evidence>
<dbReference type="Gene3D" id="3.40.50.300">
    <property type="entry name" value="P-loop containing nucleotide triphosphate hydrolases"/>
    <property type="match status" value="1"/>
</dbReference>
<dbReference type="InterPro" id="IPR011527">
    <property type="entry name" value="ABC1_TM_dom"/>
</dbReference>
<dbReference type="InterPro" id="IPR039421">
    <property type="entry name" value="Type_1_exporter"/>
</dbReference>
<keyword evidence="5" id="KW-0547">Nucleotide-binding</keyword>
<evidence type="ECO:0000256" key="8">
    <source>
        <dbReference type="ARBA" id="ARBA00023136"/>
    </source>
</evidence>
<evidence type="ECO:0000313" key="12">
    <source>
        <dbReference type="Proteomes" id="UP000070501"/>
    </source>
</evidence>
<evidence type="ECO:0000259" key="10">
    <source>
        <dbReference type="PROSITE" id="PS50929"/>
    </source>
</evidence>
<evidence type="ECO:0000256" key="4">
    <source>
        <dbReference type="ARBA" id="ARBA00022692"/>
    </source>
</evidence>
<keyword evidence="6" id="KW-0067">ATP-binding</keyword>
<dbReference type="PANTHER" id="PTHR24221">
    <property type="entry name" value="ATP-BINDING CASSETTE SUB-FAMILY B"/>
    <property type="match status" value="1"/>
</dbReference>
<dbReference type="PROSITE" id="PS50893">
    <property type="entry name" value="ABC_TRANSPORTER_2"/>
    <property type="match status" value="1"/>
</dbReference>
<organism evidence="11 12">
    <name type="scientific">Microdochium bolleyi</name>
    <dbReference type="NCBI Taxonomy" id="196109"/>
    <lineage>
        <taxon>Eukaryota</taxon>
        <taxon>Fungi</taxon>
        <taxon>Dikarya</taxon>
        <taxon>Ascomycota</taxon>
        <taxon>Pezizomycotina</taxon>
        <taxon>Sordariomycetes</taxon>
        <taxon>Xylariomycetidae</taxon>
        <taxon>Xylariales</taxon>
        <taxon>Microdochiaceae</taxon>
        <taxon>Microdochium</taxon>
    </lineage>
</organism>
<evidence type="ECO:0000256" key="6">
    <source>
        <dbReference type="ARBA" id="ARBA00022840"/>
    </source>
</evidence>
<feature type="domain" description="ABC transmembrane type-1" evidence="10">
    <location>
        <begin position="1"/>
        <end position="89"/>
    </location>
</feature>
<keyword evidence="7" id="KW-1133">Transmembrane helix</keyword>
<dbReference type="GO" id="GO:0016887">
    <property type="term" value="F:ATP hydrolysis activity"/>
    <property type="evidence" value="ECO:0007669"/>
    <property type="project" value="InterPro"/>
</dbReference>
<evidence type="ECO:0000256" key="7">
    <source>
        <dbReference type="ARBA" id="ARBA00022989"/>
    </source>
</evidence>
<name>A0A136ISH0_9PEZI</name>
<dbReference type="OrthoDB" id="6500128at2759"/>
<keyword evidence="2" id="KW-0813">Transport</keyword>
<dbReference type="EMBL" id="KQ964260">
    <property type="protein sequence ID" value="KXJ87863.1"/>
    <property type="molecule type" value="Genomic_DNA"/>
</dbReference>
<comment type="subcellular location">
    <subcellularLocation>
        <location evidence="1">Cell membrane</location>
        <topology evidence="1">Multi-pass membrane protein</topology>
    </subcellularLocation>
</comment>
<evidence type="ECO:0000259" key="9">
    <source>
        <dbReference type="PROSITE" id="PS50893"/>
    </source>
</evidence>
<dbReference type="PANTHER" id="PTHR24221:SF503">
    <property type="entry name" value="MITOCHONDRIAL POTASSIUM CHANNEL ATP-BINDING SUBUNIT"/>
    <property type="match status" value="1"/>
</dbReference>
<reference evidence="12" key="1">
    <citation type="submission" date="2016-02" db="EMBL/GenBank/DDBJ databases">
        <title>Draft genome sequence of Microdochium bolleyi, a fungal endophyte of beachgrass.</title>
        <authorList>
            <consortium name="DOE Joint Genome Institute"/>
            <person name="David A.S."/>
            <person name="May G."/>
            <person name="Haridas S."/>
            <person name="Lim J."/>
            <person name="Wang M."/>
            <person name="Labutti K."/>
            <person name="Lipzen A."/>
            <person name="Barry K."/>
            <person name="Grigoriev I.V."/>
        </authorList>
    </citation>
    <scope>NUCLEOTIDE SEQUENCE [LARGE SCALE GENOMIC DNA]</scope>
    <source>
        <strain evidence="12">J235TASD1</strain>
    </source>
</reference>